<evidence type="ECO:0000256" key="5">
    <source>
        <dbReference type="ARBA" id="ARBA00022989"/>
    </source>
</evidence>
<dbReference type="Proteomes" id="UP000664771">
    <property type="component" value="Unassembled WGS sequence"/>
</dbReference>
<gene>
    <name evidence="10" type="primary">cydC</name>
    <name evidence="10" type="ORF">J2D73_14505</name>
</gene>
<dbReference type="EMBL" id="JAFVMF010000016">
    <property type="protein sequence ID" value="MBO1360997.1"/>
    <property type="molecule type" value="Genomic_DNA"/>
</dbReference>
<dbReference type="InterPro" id="IPR014223">
    <property type="entry name" value="ABC_CydC/D"/>
</dbReference>
<evidence type="ECO:0000313" key="11">
    <source>
        <dbReference type="Proteomes" id="UP000664771"/>
    </source>
</evidence>
<feature type="transmembrane region" description="Helical" evidence="7">
    <location>
        <begin position="155"/>
        <end position="177"/>
    </location>
</feature>
<protein>
    <submittedName>
        <fullName evidence="10">Thiol reductant ABC exporter subunit CydC</fullName>
    </submittedName>
</protein>
<dbReference type="InterPro" id="IPR039421">
    <property type="entry name" value="Type_1_exporter"/>
</dbReference>
<keyword evidence="11" id="KW-1185">Reference proteome</keyword>
<evidence type="ECO:0000313" key="10">
    <source>
        <dbReference type="EMBL" id="MBO1360997.1"/>
    </source>
</evidence>
<dbReference type="SUPFAM" id="SSF52540">
    <property type="entry name" value="P-loop containing nucleoside triphosphate hydrolases"/>
    <property type="match status" value="1"/>
</dbReference>
<dbReference type="NCBIfam" id="TIGR02868">
    <property type="entry name" value="CydC"/>
    <property type="match status" value="1"/>
</dbReference>
<reference evidence="10 11" key="1">
    <citation type="submission" date="2021-03" db="EMBL/GenBank/DDBJ databases">
        <title>The complete genome sequence of Acetobacter sacchari TBRC 11175.</title>
        <authorList>
            <person name="Charoenyingcharoen P."/>
            <person name="Yukphan P."/>
        </authorList>
    </citation>
    <scope>NUCLEOTIDE SEQUENCE [LARGE SCALE GENOMIC DNA]</scope>
    <source>
        <strain evidence="10 11">TBRC 11175</strain>
    </source>
</reference>
<feature type="transmembrane region" description="Helical" evidence="7">
    <location>
        <begin position="48"/>
        <end position="66"/>
    </location>
</feature>
<dbReference type="PANTHER" id="PTHR24221">
    <property type="entry name" value="ATP-BINDING CASSETTE SUB-FAMILY B"/>
    <property type="match status" value="1"/>
</dbReference>
<dbReference type="Pfam" id="PF00005">
    <property type="entry name" value="ABC_tran"/>
    <property type="match status" value="1"/>
</dbReference>
<feature type="transmembrane region" description="Helical" evidence="7">
    <location>
        <begin position="275"/>
        <end position="296"/>
    </location>
</feature>
<keyword evidence="6 7" id="KW-0472">Membrane</keyword>
<evidence type="ECO:0000256" key="1">
    <source>
        <dbReference type="ARBA" id="ARBA00004651"/>
    </source>
</evidence>
<feature type="transmembrane region" description="Helical" evidence="7">
    <location>
        <begin position="73"/>
        <end position="91"/>
    </location>
</feature>
<dbReference type="PROSITE" id="PS50929">
    <property type="entry name" value="ABC_TM1F"/>
    <property type="match status" value="1"/>
</dbReference>
<dbReference type="InterPro" id="IPR036640">
    <property type="entry name" value="ABC1_TM_sf"/>
</dbReference>
<dbReference type="Gene3D" id="1.20.1560.10">
    <property type="entry name" value="ABC transporter type 1, transmembrane domain"/>
    <property type="match status" value="1"/>
</dbReference>
<dbReference type="PROSITE" id="PS50893">
    <property type="entry name" value="ABC_TRANSPORTER_2"/>
    <property type="match status" value="1"/>
</dbReference>
<proteinExistence type="predicted"/>
<dbReference type="SMART" id="SM00382">
    <property type="entry name" value="AAA"/>
    <property type="match status" value="1"/>
</dbReference>
<evidence type="ECO:0000256" key="6">
    <source>
        <dbReference type="ARBA" id="ARBA00023136"/>
    </source>
</evidence>
<dbReference type="PANTHER" id="PTHR24221:SF654">
    <property type="entry name" value="ATP-BINDING CASSETTE SUB-FAMILY B MEMBER 6"/>
    <property type="match status" value="1"/>
</dbReference>
<keyword evidence="4" id="KW-0067">ATP-binding</keyword>
<name>A0ABS3LYK5_9PROT</name>
<keyword evidence="2 7" id="KW-0812">Transmembrane</keyword>
<keyword evidence="3" id="KW-0547">Nucleotide-binding</keyword>
<dbReference type="Pfam" id="PF00664">
    <property type="entry name" value="ABC_membrane"/>
    <property type="match status" value="1"/>
</dbReference>
<dbReference type="InterPro" id="IPR003439">
    <property type="entry name" value="ABC_transporter-like_ATP-bd"/>
</dbReference>
<dbReference type="Gene3D" id="3.40.50.300">
    <property type="entry name" value="P-loop containing nucleotide triphosphate hydrolases"/>
    <property type="match status" value="1"/>
</dbReference>
<dbReference type="RefSeq" id="WP_207882431.1">
    <property type="nucleotide sequence ID" value="NZ_JAFVMF010000016.1"/>
</dbReference>
<keyword evidence="5 7" id="KW-1133">Transmembrane helix</keyword>
<evidence type="ECO:0000259" key="9">
    <source>
        <dbReference type="PROSITE" id="PS50929"/>
    </source>
</evidence>
<comment type="subcellular location">
    <subcellularLocation>
        <location evidence="1">Cell membrane</location>
        <topology evidence="1">Multi-pass membrane protein</topology>
    </subcellularLocation>
</comment>
<dbReference type="InterPro" id="IPR011527">
    <property type="entry name" value="ABC1_TM_dom"/>
</dbReference>
<comment type="caution">
    <text evidence="10">The sequence shown here is derived from an EMBL/GenBank/DDBJ whole genome shotgun (WGS) entry which is preliminary data.</text>
</comment>
<evidence type="ECO:0000256" key="7">
    <source>
        <dbReference type="SAM" id="Phobius"/>
    </source>
</evidence>
<feature type="transmembrane region" description="Helical" evidence="7">
    <location>
        <begin position="111"/>
        <end position="135"/>
    </location>
</feature>
<dbReference type="InterPro" id="IPR003593">
    <property type="entry name" value="AAA+_ATPase"/>
</dbReference>
<dbReference type="InterPro" id="IPR027417">
    <property type="entry name" value="P-loop_NTPase"/>
</dbReference>
<evidence type="ECO:0000256" key="4">
    <source>
        <dbReference type="ARBA" id="ARBA00022840"/>
    </source>
</evidence>
<organism evidence="10 11">
    <name type="scientific">Acetobacter sacchari</name>
    <dbReference type="NCBI Taxonomy" id="2661687"/>
    <lineage>
        <taxon>Bacteria</taxon>
        <taxon>Pseudomonadati</taxon>
        <taxon>Pseudomonadota</taxon>
        <taxon>Alphaproteobacteria</taxon>
        <taxon>Acetobacterales</taxon>
        <taxon>Acetobacteraceae</taxon>
        <taxon>Acetobacter</taxon>
    </lineage>
</organism>
<evidence type="ECO:0000256" key="3">
    <source>
        <dbReference type="ARBA" id="ARBA00022741"/>
    </source>
</evidence>
<dbReference type="SUPFAM" id="SSF90123">
    <property type="entry name" value="ABC transporter transmembrane region"/>
    <property type="match status" value="1"/>
</dbReference>
<feature type="transmembrane region" description="Helical" evidence="7">
    <location>
        <begin position="302"/>
        <end position="319"/>
    </location>
</feature>
<accession>A0ABS3LYK5</accession>
<feature type="domain" description="ABC transmembrane type-1" evidence="9">
    <location>
        <begin position="48"/>
        <end position="340"/>
    </location>
</feature>
<evidence type="ECO:0000256" key="2">
    <source>
        <dbReference type="ARBA" id="ARBA00022692"/>
    </source>
</evidence>
<evidence type="ECO:0000259" key="8">
    <source>
        <dbReference type="PROSITE" id="PS50893"/>
    </source>
</evidence>
<feature type="transmembrane region" description="Helical" evidence="7">
    <location>
        <begin position="183"/>
        <end position="206"/>
    </location>
</feature>
<sequence>MSSSARRAERSTADQWAAVPLTTETAPIDDVAAMKRILAVWRPHAPRLFVGLLLSVLAVLAGLAMMSGAGLRLAGAVLGAVVVTTAALRLVGGGRVLLRYSERLYAHDAMFRALATLRVWFFRSLASGAGAGLGFRRAGDLLSRLVSDVEALDGLYLRLLLPLAGACISFPVLLIALARANGLLAALVGALFVIAAFLAPALAARLSRESGDGLLRALAALRIDALDLIGGMREIRAFGAGGRMLERVQEANDTLVGRQTRLAARMALVGGVSQLCTQLAILFLLAAIVGAGFVRIPAVEGVGLLFLTLTAFEGVAGLTRAGMLAGAMGAAASRVVSAAGVSTTEELSVGSAETPSQTTLPTHFDIRFEAIGFRWASNRASVFEEFSLDIAEGSRVALLGASGAGKSTLSALLLKAVRPQNGRVLLGGVDIATIPDEWLRRRVAWLSQATHLFDDTIRSNLLLSNPDASEAALWRALDAAAISDFVRALPEGLDTWLGEGGVKVSGGQGRRIALARTLLADAPILVLDEPTTGLDATVEQEFLTTLNTVAAHRTVLLIAHRLTGVEELDRVWRISGGEATAATA</sequence>
<feature type="domain" description="ABC transporter" evidence="8">
    <location>
        <begin position="366"/>
        <end position="584"/>
    </location>
</feature>